<gene>
    <name evidence="1" type="ORF">K466DRAFT_507361</name>
</gene>
<name>A0A5C3NNX9_9APHY</name>
<evidence type="ECO:0000313" key="1">
    <source>
        <dbReference type="EMBL" id="TFK78379.1"/>
    </source>
</evidence>
<keyword evidence="2" id="KW-1185">Reference proteome</keyword>
<sequence>MPFNTVFTPDRRAALTWCPGVRTVLGWRWPECKYTANDYRAYEDRVRDLLQGAKARAAIETGGIVWRLALEIVGAELLEEAANGPSPDVYSYHKLFRSEVGDDQLDDTLSSDELDVICGTYKAIMDTGQIEDRSWWPKEPAWRESHFDVGRWSAWNEKWFLTRLSRIRCGEEQPKKQASWRGAMRQANGASKLRTVLESASKDWIENNRDQLCG</sequence>
<dbReference type="InParanoid" id="A0A5C3NNX9"/>
<accession>A0A5C3NNX9</accession>
<dbReference type="STRING" id="1314778.A0A5C3NNX9"/>
<dbReference type="Proteomes" id="UP000308197">
    <property type="component" value="Unassembled WGS sequence"/>
</dbReference>
<reference evidence="1 2" key="1">
    <citation type="journal article" date="2019" name="Nat. Ecol. Evol.">
        <title>Megaphylogeny resolves global patterns of mushroom evolution.</title>
        <authorList>
            <person name="Varga T."/>
            <person name="Krizsan K."/>
            <person name="Foldi C."/>
            <person name="Dima B."/>
            <person name="Sanchez-Garcia M."/>
            <person name="Sanchez-Ramirez S."/>
            <person name="Szollosi G.J."/>
            <person name="Szarkandi J.G."/>
            <person name="Papp V."/>
            <person name="Albert L."/>
            <person name="Andreopoulos W."/>
            <person name="Angelini C."/>
            <person name="Antonin V."/>
            <person name="Barry K.W."/>
            <person name="Bougher N.L."/>
            <person name="Buchanan P."/>
            <person name="Buyck B."/>
            <person name="Bense V."/>
            <person name="Catcheside P."/>
            <person name="Chovatia M."/>
            <person name="Cooper J."/>
            <person name="Damon W."/>
            <person name="Desjardin D."/>
            <person name="Finy P."/>
            <person name="Geml J."/>
            <person name="Haridas S."/>
            <person name="Hughes K."/>
            <person name="Justo A."/>
            <person name="Karasinski D."/>
            <person name="Kautmanova I."/>
            <person name="Kiss B."/>
            <person name="Kocsube S."/>
            <person name="Kotiranta H."/>
            <person name="LaButti K.M."/>
            <person name="Lechner B.E."/>
            <person name="Liimatainen K."/>
            <person name="Lipzen A."/>
            <person name="Lukacs Z."/>
            <person name="Mihaltcheva S."/>
            <person name="Morgado L.N."/>
            <person name="Niskanen T."/>
            <person name="Noordeloos M.E."/>
            <person name="Ohm R.A."/>
            <person name="Ortiz-Santana B."/>
            <person name="Ovrebo C."/>
            <person name="Racz N."/>
            <person name="Riley R."/>
            <person name="Savchenko A."/>
            <person name="Shiryaev A."/>
            <person name="Soop K."/>
            <person name="Spirin V."/>
            <person name="Szebenyi C."/>
            <person name="Tomsovsky M."/>
            <person name="Tulloss R.E."/>
            <person name="Uehling J."/>
            <person name="Grigoriev I.V."/>
            <person name="Vagvolgyi C."/>
            <person name="Papp T."/>
            <person name="Martin F.M."/>
            <person name="Miettinen O."/>
            <person name="Hibbett D.S."/>
            <person name="Nagy L.G."/>
        </authorList>
    </citation>
    <scope>NUCLEOTIDE SEQUENCE [LARGE SCALE GENOMIC DNA]</scope>
    <source>
        <strain evidence="1 2">HHB13444</strain>
    </source>
</reference>
<dbReference type="AlphaFoldDB" id="A0A5C3NNX9"/>
<organism evidence="1 2">
    <name type="scientific">Polyporus arcularius HHB13444</name>
    <dbReference type="NCBI Taxonomy" id="1314778"/>
    <lineage>
        <taxon>Eukaryota</taxon>
        <taxon>Fungi</taxon>
        <taxon>Dikarya</taxon>
        <taxon>Basidiomycota</taxon>
        <taxon>Agaricomycotina</taxon>
        <taxon>Agaricomycetes</taxon>
        <taxon>Polyporales</taxon>
        <taxon>Polyporaceae</taxon>
        <taxon>Polyporus</taxon>
    </lineage>
</organism>
<dbReference type="EMBL" id="ML212579">
    <property type="protein sequence ID" value="TFK78379.1"/>
    <property type="molecule type" value="Genomic_DNA"/>
</dbReference>
<proteinExistence type="predicted"/>
<evidence type="ECO:0000313" key="2">
    <source>
        <dbReference type="Proteomes" id="UP000308197"/>
    </source>
</evidence>
<protein>
    <submittedName>
        <fullName evidence="1">Uncharacterized protein</fullName>
    </submittedName>
</protein>